<evidence type="ECO:0000313" key="3">
    <source>
        <dbReference type="EMBL" id="TDQ06244.1"/>
    </source>
</evidence>
<dbReference type="Proteomes" id="UP000295620">
    <property type="component" value="Unassembled WGS sequence"/>
</dbReference>
<organism evidence="3 4">
    <name type="scientific">Pedobacter metabolipauper</name>
    <dbReference type="NCBI Taxonomy" id="425513"/>
    <lineage>
        <taxon>Bacteria</taxon>
        <taxon>Pseudomonadati</taxon>
        <taxon>Bacteroidota</taxon>
        <taxon>Sphingobacteriia</taxon>
        <taxon>Sphingobacteriales</taxon>
        <taxon>Sphingobacteriaceae</taxon>
        <taxon>Pedobacter</taxon>
    </lineage>
</organism>
<evidence type="ECO:0000259" key="1">
    <source>
        <dbReference type="Pfam" id="PF13280"/>
    </source>
</evidence>
<evidence type="ECO:0000259" key="2">
    <source>
        <dbReference type="Pfam" id="PF25583"/>
    </source>
</evidence>
<sequence length="336" mass="39192">MPPVKNALIRYRVLDRCLSNPVKKYFIEDLVNACDLALKEIEPDSSGIKKRSIQNDIKHMESSEGWSAPIGRFEEGKRIYYRYTEKGFSIDKQPLNQAELEQIKAAMRLLSHFKGMPQFEWLNELSSKMENSILMENETSPIISFDNNNYLKGIEFLGGLFHFILYKKALCISYKSYKTENKSKFVFHPYYLKQYNNRWFLLGLNDRFQKINNLALDRILTIEEDSTSFVENTTYDFNEYFEDVIGVTLNENTIVEKIVLRFAPKSKPYVLSKPIHGSQKNISKEGEHLVISIEVIPNYELESLIMSFGDLVEVISPESFRNKIAERYSCAIKQYN</sequence>
<proteinExistence type="predicted"/>
<dbReference type="PANTHER" id="PTHR34580:SF9">
    <property type="entry name" value="SLL5097 PROTEIN"/>
    <property type="match status" value="1"/>
</dbReference>
<comment type="caution">
    <text evidence="3">The sequence shown here is derived from an EMBL/GenBank/DDBJ whole genome shotgun (WGS) entry which is preliminary data.</text>
</comment>
<accession>A0A4R6SQ98</accession>
<dbReference type="Pfam" id="PF25583">
    <property type="entry name" value="WCX"/>
    <property type="match status" value="1"/>
</dbReference>
<dbReference type="PANTHER" id="PTHR34580">
    <property type="match status" value="1"/>
</dbReference>
<dbReference type="AlphaFoldDB" id="A0A4R6SQ98"/>
<dbReference type="InterPro" id="IPR026881">
    <property type="entry name" value="WYL_dom"/>
</dbReference>
<dbReference type="PROSITE" id="PS52050">
    <property type="entry name" value="WYL"/>
    <property type="match status" value="1"/>
</dbReference>
<dbReference type="OrthoDB" id="43316at2"/>
<feature type="domain" description="WCX" evidence="2">
    <location>
        <begin position="256"/>
        <end position="327"/>
    </location>
</feature>
<reference evidence="3 4" key="1">
    <citation type="submission" date="2019-03" db="EMBL/GenBank/DDBJ databases">
        <title>Genomic Encyclopedia of Archaeal and Bacterial Type Strains, Phase II (KMG-II): from individual species to whole genera.</title>
        <authorList>
            <person name="Goeker M."/>
        </authorList>
    </citation>
    <scope>NUCLEOTIDE SEQUENCE [LARGE SCALE GENOMIC DNA]</scope>
    <source>
        <strain evidence="3 4">DSM 19035</strain>
    </source>
</reference>
<evidence type="ECO:0000313" key="4">
    <source>
        <dbReference type="Proteomes" id="UP000295620"/>
    </source>
</evidence>
<dbReference type="EMBL" id="SNYC01000010">
    <property type="protein sequence ID" value="TDQ06244.1"/>
    <property type="molecule type" value="Genomic_DNA"/>
</dbReference>
<feature type="domain" description="WYL" evidence="1">
    <location>
        <begin position="160"/>
        <end position="223"/>
    </location>
</feature>
<keyword evidence="3" id="KW-0238">DNA-binding</keyword>
<dbReference type="Pfam" id="PF13280">
    <property type="entry name" value="WYL"/>
    <property type="match status" value="1"/>
</dbReference>
<dbReference type="GO" id="GO:0003677">
    <property type="term" value="F:DNA binding"/>
    <property type="evidence" value="ECO:0007669"/>
    <property type="project" value="UniProtKB-KW"/>
</dbReference>
<dbReference type="RefSeq" id="WP_133578410.1">
    <property type="nucleotide sequence ID" value="NZ_SNYC01000010.1"/>
</dbReference>
<dbReference type="InterPro" id="IPR057727">
    <property type="entry name" value="WCX_dom"/>
</dbReference>
<gene>
    <name evidence="3" type="ORF">ATK78_4625</name>
</gene>
<name>A0A4R6SQ98_9SPHI</name>
<protein>
    <submittedName>
        <fullName evidence="3">Putative DNA-binding transcriptional regulator YafY</fullName>
    </submittedName>
</protein>
<dbReference type="InterPro" id="IPR051534">
    <property type="entry name" value="CBASS_pafABC_assoc_protein"/>
</dbReference>
<keyword evidence="4" id="KW-1185">Reference proteome</keyword>